<sequence length="654" mass="68125">MSRIGRLTAGIAVPGQGELPLGTIDRIATAVTEGVPAALARRFPVLRESAPDSAGDGPVVLIRRLQVSAAVPATASADEIAERLADRLARAIRTAPDEVRIRYPSRAAHIAAFVAALASGTGDSWVFESFDGVRLLAPLTALRTLAERHAVPVVAVLGALRRSGDLTTVLARAAPSEVNRTWAACLALPHVRMSAAAAAAHLGDDPVDDGKGLHRSSAEALSLALAARTFARGRSPAVAVAVASATATAAAETVRASSPAVRDPIAVRRSGAAGSAAKEPRAADLAVFEAEGAPAFLLLPSFAKVGLGALAPADRARVLAAATRTSPEDPAVVLASALEDDEPPCEPGVDISQVVQQALVDDDRLGLDRLVTHTCGPYVIVADASSGIWLAILDDAEPPDDALIPALAGLERAPADPDEAAATRMVADLRYLLPDDSGDAGAPARAVAVAARAGMGHFARRLGGFGASSLPFLSDRFLTPGGVVADLGESIQVRLPAPPLLVVLALAGLDRTTVEVPWLPKAVTVTHEDAGWCVPGSVESKLLDSGARHQEARVGRRGYPPQFRRKVLDLLEEGRSVAQVAHDLDISDQSIYAWRHQDRIDKGLVAGLTSKEKAELASAKKRIADLETELAVARRAVELLREEATPKGGSRRSR</sequence>
<dbReference type="Gene3D" id="1.10.10.60">
    <property type="entry name" value="Homeodomain-like"/>
    <property type="match status" value="1"/>
</dbReference>
<dbReference type="EMBL" id="JACBZA010000001">
    <property type="protein sequence ID" value="NYH83747.1"/>
    <property type="molecule type" value="Genomic_DNA"/>
</dbReference>
<organism evidence="2 3">
    <name type="scientific">Actinopolymorpha cephalotaxi</name>
    <dbReference type="NCBI Taxonomy" id="504797"/>
    <lineage>
        <taxon>Bacteria</taxon>
        <taxon>Bacillati</taxon>
        <taxon>Actinomycetota</taxon>
        <taxon>Actinomycetes</taxon>
        <taxon>Propionibacteriales</taxon>
        <taxon>Actinopolymorphaceae</taxon>
        <taxon>Actinopolymorpha</taxon>
    </lineage>
</organism>
<dbReference type="SUPFAM" id="SSF46689">
    <property type="entry name" value="Homeodomain-like"/>
    <property type="match status" value="1"/>
</dbReference>
<dbReference type="Proteomes" id="UP000533017">
    <property type="component" value="Unassembled WGS sequence"/>
</dbReference>
<evidence type="ECO:0000313" key="3">
    <source>
        <dbReference type="Proteomes" id="UP000533017"/>
    </source>
</evidence>
<feature type="coiled-coil region" evidence="1">
    <location>
        <begin position="609"/>
        <end position="643"/>
    </location>
</feature>
<keyword evidence="3" id="KW-1185">Reference proteome</keyword>
<dbReference type="InterPro" id="IPR009057">
    <property type="entry name" value="Homeodomain-like_sf"/>
</dbReference>
<accession>A0ABX2S5K6</accession>
<dbReference type="RefSeq" id="WP_202884520.1">
    <property type="nucleotide sequence ID" value="NZ_JACBZA010000001.1"/>
</dbReference>
<name>A0ABX2S5K6_9ACTN</name>
<evidence type="ECO:0000313" key="2">
    <source>
        <dbReference type="EMBL" id="NYH83747.1"/>
    </source>
</evidence>
<gene>
    <name evidence="2" type="ORF">FHR37_002598</name>
</gene>
<proteinExistence type="predicted"/>
<protein>
    <submittedName>
        <fullName evidence="2">Transposase-like protein</fullName>
    </submittedName>
</protein>
<evidence type="ECO:0000256" key="1">
    <source>
        <dbReference type="SAM" id="Coils"/>
    </source>
</evidence>
<comment type="caution">
    <text evidence="2">The sequence shown here is derived from an EMBL/GenBank/DDBJ whole genome shotgun (WGS) entry which is preliminary data.</text>
</comment>
<dbReference type="InterPro" id="IPR002514">
    <property type="entry name" value="Transposase_8"/>
</dbReference>
<dbReference type="Pfam" id="PF01527">
    <property type="entry name" value="HTH_Tnp_1"/>
    <property type="match status" value="1"/>
</dbReference>
<keyword evidence="1" id="KW-0175">Coiled coil</keyword>
<reference evidence="2 3" key="1">
    <citation type="submission" date="2020-07" db="EMBL/GenBank/DDBJ databases">
        <title>Sequencing the genomes of 1000 actinobacteria strains.</title>
        <authorList>
            <person name="Klenk H.-P."/>
        </authorList>
    </citation>
    <scope>NUCLEOTIDE SEQUENCE [LARGE SCALE GENOMIC DNA]</scope>
    <source>
        <strain evidence="2 3">DSM 45117</strain>
    </source>
</reference>